<dbReference type="OrthoDB" id="3268409at2759"/>
<organism evidence="1 2">
    <name type="scientific">Athelia psychrophila</name>
    <dbReference type="NCBI Taxonomy" id="1759441"/>
    <lineage>
        <taxon>Eukaryota</taxon>
        <taxon>Fungi</taxon>
        <taxon>Dikarya</taxon>
        <taxon>Basidiomycota</taxon>
        <taxon>Agaricomycotina</taxon>
        <taxon>Agaricomycetes</taxon>
        <taxon>Agaricomycetidae</taxon>
        <taxon>Atheliales</taxon>
        <taxon>Atheliaceae</taxon>
        <taxon>Athelia</taxon>
    </lineage>
</organism>
<dbReference type="Proteomes" id="UP000076532">
    <property type="component" value="Unassembled WGS sequence"/>
</dbReference>
<proteinExistence type="predicted"/>
<gene>
    <name evidence="1" type="ORF">FIBSPDRAFT_909652</name>
</gene>
<dbReference type="AlphaFoldDB" id="A0A166NPW7"/>
<accession>A0A166NPW7</accession>
<dbReference type="EMBL" id="KV417522">
    <property type="protein sequence ID" value="KZP25255.1"/>
    <property type="molecule type" value="Genomic_DNA"/>
</dbReference>
<sequence length="830" mass="92589">MLLPPKLGEIGTCYGSPLARHNSAQFIISLGYFNLLSILGIEENVFLNWKTTLAKLFTYRNGMAIEYPATHAERPIGHLFKLNPDNWINPCTSFAYSQGEPKGRSRATERGKQIFCPLLVDANGDKVPCRVSHSTCQGCKVCPYADCEALRNPHEAATREALQVPAQRVLFAKTLTLYRSYCAHGCLGPSSPSEFLAASLDDTESAWLARLQEMRRGHNCKVTCDGRLIFDHDTAGQAFTEYLEALFDNDLEVIAKFETAALANGYGPLATCTYVANHVSNRVTCPYEHRTVDGSLDLAKLVSLPCDTSFQCFEPLEEYRAACPQMLVVCRNAHSHPIPLPIKTPPAIRREVFDLLSTIEQDLADITPRRFLRHPVTRAYLNDRLPTIQNPCLADLHISLANRDHIKTYISQVQRNCFPFGTGWKDMAQYIRYTAETPLNGLPVYDEDDPDHSDPSDTAMMLRIIICMSPESSRRLAAAQYLQSDIAFKRVSGFLEFKIGGLDRNANMAVPYCRVFLNRQSAAAHTLVFKEIERIVLMDTGMSLKWRHLHASSLDDHTGILQWAGDQHAGQAKGLGLHLQSLAEKLPGKFDLHEPCRPLASLTEYEHLLQIFRLCQVHVERNIDASSVPETVKRKMRSLICMTHPDFEGTLRTIANEGGKKGADWVQDKIRCKFALPGICWEKSFIPKIIWQVADSTTNTLETLHADVNLEGKFCSLCSLLGGVKKVLARQKNLACKDDRITTANKRLKSTHDGVLEANKQLLAARNQPQGQVHEERYCQQVARAEKRKVAAEATYTKALASSTGAKGTGTGRVALLLPSDVADGMHRRS</sequence>
<reference evidence="1 2" key="1">
    <citation type="journal article" date="2016" name="Mol. Biol. Evol.">
        <title>Comparative Genomics of Early-Diverging Mushroom-Forming Fungi Provides Insights into the Origins of Lignocellulose Decay Capabilities.</title>
        <authorList>
            <person name="Nagy L.G."/>
            <person name="Riley R."/>
            <person name="Tritt A."/>
            <person name="Adam C."/>
            <person name="Daum C."/>
            <person name="Floudas D."/>
            <person name="Sun H."/>
            <person name="Yadav J.S."/>
            <person name="Pangilinan J."/>
            <person name="Larsson K.H."/>
            <person name="Matsuura K."/>
            <person name="Barry K."/>
            <person name="Labutti K."/>
            <person name="Kuo R."/>
            <person name="Ohm R.A."/>
            <person name="Bhattacharya S.S."/>
            <person name="Shirouzu T."/>
            <person name="Yoshinaga Y."/>
            <person name="Martin F.M."/>
            <person name="Grigoriev I.V."/>
            <person name="Hibbett D.S."/>
        </authorList>
    </citation>
    <scope>NUCLEOTIDE SEQUENCE [LARGE SCALE GENOMIC DNA]</scope>
    <source>
        <strain evidence="1 2">CBS 109695</strain>
    </source>
</reference>
<name>A0A166NPW7_9AGAM</name>
<protein>
    <submittedName>
        <fullName evidence="1">Uncharacterized protein</fullName>
    </submittedName>
</protein>
<keyword evidence="2" id="KW-1185">Reference proteome</keyword>
<evidence type="ECO:0000313" key="2">
    <source>
        <dbReference type="Proteomes" id="UP000076532"/>
    </source>
</evidence>
<evidence type="ECO:0000313" key="1">
    <source>
        <dbReference type="EMBL" id="KZP25255.1"/>
    </source>
</evidence>